<organism evidence="1">
    <name type="scientific">Heliothis virescens</name>
    <name type="common">Tobacco budworm moth</name>
    <dbReference type="NCBI Taxonomy" id="7102"/>
    <lineage>
        <taxon>Eukaryota</taxon>
        <taxon>Metazoa</taxon>
        <taxon>Ecdysozoa</taxon>
        <taxon>Arthropoda</taxon>
        <taxon>Hexapoda</taxon>
        <taxon>Insecta</taxon>
        <taxon>Pterygota</taxon>
        <taxon>Neoptera</taxon>
        <taxon>Endopterygota</taxon>
        <taxon>Lepidoptera</taxon>
        <taxon>Glossata</taxon>
        <taxon>Ditrysia</taxon>
        <taxon>Noctuoidea</taxon>
        <taxon>Noctuidae</taxon>
        <taxon>Heliothinae</taxon>
        <taxon>Heliothis</taxon>
    </lineage>
</organism>
<evidence type="ECO:0000313" key="1">
    <source>
        <dbReference type="EMBL" id="PCG81137.1"/>
    </source>
</evidence>
<dbReference type="AlphaFoldDB" id="A0A2A4KAA1"/>
<gene>
    <name evidence="1" type="ORF">B5V51_34</name>
</gene>
<comment type="caution">
    <text evidence="1">The sequence shown here is derived from an EMBL/GenBank/DDBJ whole genome shotgun (WGS) entry which is preliminary data.</text>
</comment>
<reference evidence="1" key="1">
    <citation type="submission" date="2017-09" db="EMBL/GenBank/DDBJ databases">
        <title>Contemporary evolution of a Lepidopteran species, Heliothis virescens, in response to modern agricultural practices.</title>
        <authorList>
            <person name="Fritz M.L."/>
            <person name="Deyonke A.M."/>
            <person name="Papanicolaou A."/>
            <person name="Micinski S."/>
            <person name="Westbrook J."/>
            <person name="Gould F."/>
        </authorList>
    </citation>
    <scope>NUCLEOTIDE SEQUENCE [LARGE SCALE GENOMIC DNA]</scope>
    <source>
        <strain evidence="1">HvINT-</strain>
        <tissue evidence="1">Whole body</tissue>
    </source>
</reference>
<dbReference type="STRING" id="7102.A0A2A4KAA1"/>
<name>A0A2A4KAA1_HELVI</name>
<dbReference type="EMBL" id="NWSH01000001">
    <property type="protein sequence ID" value="PCG81137.1"/>
    <property type="molecule type" value="Genomic_DNA"/>
</dbReference>
<sequence>MMEADSTTYDCNSKAEVTEPTLPFNTCPDNLELYKEFTTSHGDQRLECQLVERLQAFGLLPKAIKCPSDKPDCKVVCRTARVIDRVQWICEGCNKRLPIRAGSFFFRLQCSILQAVQMILAWSEDADVKVAAAHFGVKPKVATLIFDRLDELAIKEQSKRKLGGENSVVLAEMYPDCVNRLSPDTTDQPHVHRILMLADTNHIPTSYWLHVMKDDNKKTANGNPDTQALTLEVEEVIRKVVIPNSLVVTGTNVPPIEGASSIQQLLTHCDADMQHFLSSRIWRQAITLCCARVLRDIAAEYTDNGDV</sequence>
<accession>A0A2A4KAA1</accession>
<protein>
    <submittedName>
        <fullName evidence="1">Uncharacterized protein</fullName>
    </submittedName>
</protein>
<proteinExistence type="predicted"/>